<keyword evidence="2" id="KW-0812">Transmembrane</keyword>
<reference evidence="3" key="1">
    <citation type="submission" date="2006-10" db="EMBL/GenBank/DDBJ databases">
        <authorList>
            <person name="Amadeo P."/>
            <person name="Zhao Q."/>
            <person name="Wortman J."/>
            <person name="Fraser-Liggett C."/>
            <person name="Carlton J."/>
        </authorList>
    </citation>
    <scope>NUCLEOTIDE SEQUENCE</scope>
    <source>
        <strain evidence="3">G3</strain>
    </source>
</reference>
<gene>
    <name evidence="3" type="ORF">TVAG_182980</name>
</gene>
<proteinExistence type="inferred from homology"/>
<comment type="similarity">
    <text evidence="1">Belongs to the sel-1 family.</text>
</comment>
<dbReference type="AlphaFoldDB" id="A2D936"/>
<dbReference type="OrthoDB" id="27934at2759"/>
<dbReference type="GO" id="GO:0005789">
    <property type="term" value="C:endoplasmic reticulum membrane"/>
    <property type="evidence" value="ECO:0000318"/>
    <property type="project" value="GO_Central"/>
</dbReference>
<dbReference type="PANTHER" id="PTHR11102">
    <property type="entry name" value="SEL-1-LIKE PROTEIN"/>
    <property type="match status" value="1"/>
</dbReference>
<evidence type="ECO:0000256" key="2">
    <source>
        <dbReference type="SAM" id="Phobius"/>
    </source>
</evidence>
<protein>
    <submittedName>
        <fullName evidence="3">Uncharacterized protein</fullName>
    </submittedName>
</protein>
<dbReference type="InParanoid" id="A2D936"/>
<dbReference type="KEGG" id="tva:5468621"/>
<keyword evidence="2" id="KW-0472">Membrane</keyword>
<keyword evidence="2" id="KW-1133">Transmembrane helix</keyword>
<dbReference type="Proteomes" id="UP000001542">
    <property type="component" value="Unassembled WGS sequence"/>
</dbReference>
<evidence type="ECO:0000256" key="1">
    <source>
        <dbReference type="ARBA" id="ARBA00038101"/>
    </source>
</evidence>
<dbReference type="InterPro" id="IPR050767">
    <property type="entry name" value="Sel1_AlgK"/>
</dbReference>
<dbReference type="SMR" id="A2D936"/>
<name>A2D936_TRIV3</name>
<dbReference type="PANTHER" id="PTHR11102:SF147">
    <property type="entry name" value="SEL1L ADAPTOR SUBUNIT OF ERAD E3 UBIQUITIN LIGASE"/>
    <property type="match status" value="1"/>
</dbReference>
<sequence>MFIDPALINAYLWLPDDHEEYIDVICEFPKEFKQDQLLTELQNNDQEIYIGIQTMTPIVCGCLYDVATKIEKLPGEENTTIFRIHKKTKGNWDMVIKAPTEELSIIDPRSAFTLSQLFLNTQADPDLPDEKKAEIMNVALGYLKIAVACRYPDALVFAAQMTLNSNDVENPQEQAAILLNMAVAYGNPHAHFILGLILSQNPQTVGDSIPHFEAAVEGGIVDALNALGEIYSPEQLPKYDHEDADKAFGYFQKMLDISPDYSYALMNLAKLYAVGKGCEKDIKKAKEYRDKALSLNPELETFEIKEESEGSWHIAAAATAVAAAAGIAAMNIMKKK</sequence>
<dbReference type="VEuPathDB" id="TrichDB:TVAG_182980"/>
<reference evidence="3" key="2">
    <citation type="journal article" date="2007" name="Science">
        <title>Draft genome sequence of the sexually transmitted pathogen Trichomonas vaginalis.</title>
        <authorList>
            <person name="Carlton J.M."/>
            <person name="Hirt R.P."/>
            <person name="Silva J.C."/>
            <person name="Delcher A.L."/>
            <person name="Schatz M."/>
            <person name="Zhao Q."/>
            <person name="Wortman J.R."/>
            <person name="Bidwell S.L."/>
            <person name="Alsmark U.C.M."/>
            <person name="Besteiro S."/>
            <person name="Sicheritz-Ponten T."/>
            <person name="Noel C.J."/>
            <person name="Dacks J.B."/>
            <person name="Foster P.G."/>
            <person name="Simillion C."/>
            <person name="Van de Peer Y."/>
            <person name="Miranda-Saavedra D."/>
            <person name="Barton G.J."/>
            <person name="Westrop G.D."/>
            <person name="Mueller S."/>
            <person name="Dessi D."/>
            <person name="Fiori P.L."/>
            <person name="Ren Q."/>
            <person name="Paulsen I."/>
            <person name="Zhang H."/>
            <person name="Bastida-Corcuera F.D."/>
            <person name="Simoes-Barbosa A."/>
            <person name="Brown M.T."/>
            <person name="Hayes R.D."/>
            <person name="Mukherjee M."/>
            <person name="Okumura C.Y."/>
            <person name="Schneider R."/>
            <person name="Smith A.J."/>
            <person name="Vanacova S."/>
            <person name="Villalvazo M."/>
            <person name="Haas B.J."/>
            <person name="Pertea M."/>
            <person name="Feldblyum T.V."/>
            <person name="Utterback T.R."/>
            <person name="Shu C.L."/>
            <person name="Osoegawa K."/>
            <person name="de Jong P.J."/>
            <person name="Hrdy I."/>
            <person name="Horvathova L."/>
            <person name="Zubacova Z."/>
            <person name="Dolezal P."/>
            <person name="Malik S.B."/>
            <person name="Logsdon J.M. Jr."/>
            <person name="Henze K."/>
            <person name="Gupta A."/>
            <person name="Wang C.C."/>
            <person name="Dunne R.L."/>
            <person name="Upcroft J.A."/>
            <person name="Upcroft P."/>
            <person name="White O."/>
            <person name="Salzberg S.L."/>
            <person name="Tang P."/>
            <person name="Chiu C.-H."/>
            <person name="Lee Y.-S."/>
            <person name="Embley T.M."/>
            <person name="Coombs G.H."/>
            <person name="Mottram J.C."/>
            <person name="Tachezy J."/>
            <person name="Fraser-Liggett C.M."/>
            <person name="Johnson P.J."/>
        </authorList>
    </citation>
    <scope>NUCLEOTIDE SEQUENCE [LARGE SCALE GENOMIC DNA]</scope>
    <source>
        <strain evidence="3">G3</strain>
    </source>
</reference>
<evidence type="ECO:0000313" key="4">
    <source>
        <dbReference type="Proteomes" id="UP000001542"/>
    </source>
</evidence>
<accession>A2D936</accession>
<dbReference type="SMART" id="SM00671">
    <property type="entry name" value="SEL1"/>
    <property type="match status" value="2"/>
</dbReference>
<dbReference type="Gene3D" id="1.25.40.10">
    <property type="entry name" value="Tetratricopeptide repeat domain"/>
    <property type="match status" value="1"/>
</dbReference>
<dbReference type="EMBL" id="DS113180">
    <property type="protein sequence ID" value="EAY23062.1"/>
    <property type="molecule type" value="Genomic_DNA"/>
</dbReference>
<dbReference type="InterPro" id="IPR011990">
    <property type="entry name" value="TPR-like_helical_dom_sf"/>
</dbReference>
<keyword evidence="4" id="KW-1185">Reference proteome</keyword>
<organism evidence="3 4">
    <name type="scientific">Trichomonas vaginalis (strain ATCC PRA-98 / G3)</name>
    <dbReference type="NCBI Taxonomy" id="412133"/>
    <lineage>
        <taxon>Eukaryota</taxon>
        <taxon>Metamonada</taxon>
        <taxon>Parabasalia</taxon>
        <taxon>Trichomonadida</taxon>
        <taxon>Trichomonadidae</taxon>
        <taxon>Trichomonas</taxon>
    </lineage>
</organism>
<dbReference type="VEuPathDB" id="TrichDB:TVAGG3_0529580"/>
<dbReference type="SUPFAM" id="SSF81901">
    <property type="entry name" value="HCP-like"/>
    <property type="match status" value="1"/>
</dbReference>
<dbReference type="InterPro" id="IPR006597">
    <property type="entry name" value="Sel1-like"/>
</dbReference>
<feature type="transmembrane region" description="Helical" evidence="2">
    <location>
        <begin position="312"/>
        <end position="333"/>
    </location>
</feature>
<evidence type="ECO:0000313" key="3">
    <source>
        <dbReference type="EMBL" id="EAY23062.1"/>
    </source>
</evidence>
<dbReference type="GO" id="GO:0036503">
    <property type="term" value="P:ERAD pathway"/>
    <property type="evidence" value="ECO:0000318"/>
    <property type="project" value="GO_Central"/>
</dbReference>
<dbReference type="RefSeq" id="XP_001584048.1">
    <property type="nucleotide sequence ID" value="XM_001583998.1"/>
</dbReference>